<dbReference type="STRING" id="1007103.GCA_000213315_04225"/>
<dbReference type="PANTHER" id="PTHR34582">
    <property type="entry name" value="UPF0702 TRANSMEMBRANE PROTEIN YCAP"/>
    <property type="match status" value="1"/>
</dbReference>
<dbReference type="InterPro" id="IPR048454">
    <property type="entry name" value="YetF_N"/>
</dbReference>
<proteinExistence type="inferred from homology"/>
<dbReference type="InterPro" id="IPR023090">
    <property type="entry name" value="UPF0702_alpha/beta_dom_sf"/>
</dbReference>
<dbReference type="eggNOG" id="COG2323">
    <property type="taxonomic scope" value="Bacteria"/>
</dbReference>
<accession>A0A163WZN6</accession>
<evidence type="ECO:0000256" key="4">
    <source>
        <dbReference type="ARBA" id="ARBA00022692"/>
    </source>
</evidence>
<evidence type="ECO:0000256" key="1">
    <source>
        <dbReference type="ARBA" id="ARBA00004651"/>
    </source>
</evidence>
<feature type="domain" description="YetF C-terminal" evidence="7">
    <location>
        <begin position="85"/>
        <end position="215"/>
    </location>
</feature>
<dbReference type="OrthoDB" id="9778331at2"/>
<gene>
    <name evidence="9" type="ORF">AV654_22635</name>
</gene>
<name>A0A163WZN6_9BACL</name>
<dbReference type="InterPro" id="IPR007353">
    <property type="entry name" value="DUF421"/>
</dbReference>
<evidence type="ECO:0000313" key="9">
    <source>
        <dbReference type="EMBL" id="KZE77087.1"/>
    </source>
</evidence>
<sequence>MTDFAYITVKLASGLAGLWIITRLLGKKEISQLTAFDFVSSLMLSEIVGNTLYDRDVGLEQLLYALALWTVMSLALEKLVQYVPWLSKPLNGTADLIIDNGRIDWQAMKRNNLDFDQLLTMLREQSVFSIREVAFAVFETNGSISVMKRTEADSVTRKDLRLPDVPMSLPVVLIENGNIQRERLEALGRDEAWLFGELQAAGIDRPQGVLYAEWTDHEGLYCQQKPETAGQ</sequence>
<evidence type="ECO:0000313" key="10">
    <source>
        <dbReference type="Proteomes" id="UP000076563"/>
    </source>
</evidence>
<reference evidence="10" key="1">
    <citation type="submission" date="2016-01" db="EMBL/GenBank/DDBJ databases">
        <title>Draft genome of Chromobacterium sp. F49.</title>
        <authorList>
            <person name="Hong K.W."/>
        </authorList>
    </citation>
    <scope>NUCLEOTIDE SEQUENCE [LARGE SCALE GENOMIC DNA]</scope>
    <source>
        <strain evidence="10">M63</strain>
    </source>
</reference>
<dbReference type="Pfam" id="PF04239">
    <property type="entry name" value="DUF421"/>
    <property type="match status" value="1"/>
</dbReference>
<evidence type="ECO:0000259" key="8">
    <source>
        <dbReference type="Pfam" id="PF20730"/>
    </source>
</evidence>
<dbReference type="Gene3D" id="3.30.240.20">
    <property type="entry name" value="bsu07140 like domains"/>
    <property type="match status" value="2"/>
</dbReference>
<keyword evidence="3" id="KW-1003">Cell membrane</keyword>
<evidence type="ECO:0000256" key="3">
    <source>
        <dbReference type="ARBA" id="ARBA00022475"/>
    </source>
</evidence>
<evidence type="ECO:0008006" key="11">
    <source>
        <dbReference type="Google" id="ProtNLM"/>
    </source>
</evidence>
<comment type="subcellular location">
    <subcellularLocation>
        <location evidence="1">Cell membrane</location>
        <topology evidence="1">Multi-pass membrane protein</topology>
    </subcellularLocation>
</comment>
<comment type="caution">
    <text evidence="9">The sequence shown here is derived from an EMBL/GenBank/DDBJ whole genome shotgun (WGS) entry which is preliminary data.</text>
</comment>
<keyword evidence="4" id="KW-0812">Transmembrane</keyword>
<dbReference type="Pfam" id="PF20730">
    <property type="entry name" value="YetF_N"/>
    <property type="match status" value="1"/>
</dbReference>
<protein>
    <recommendedName>
        <fullName evidence="11">DUF421 domain-containing protein</fullName>
    </recommendedName>
</protein>
<evidence type="ECO:0000256" key="2">
    <source>
        <dbReference type="ARBA" id="ARBA00006448"/>
    </source>
</evidence>
<dbReference type="GO" id="GO:0005886">
    <property type="term" value="C:plasma membrane"/>
    <property type="evidence" value="ECO:0007669"/>
    <property type="project" value="UniProtKB-SubCell"/>
</dbReference>
<dbReference type="RefSeq" id="WP_063184048.1">
    <property type="nucleotide sequence ID" value="NZ_LQRA01000065.1"/>
</dbReference>
<dbReference type="Proteomes" id="UP000076563">
    <property type="component" value="Unassembled WGS sequence"/>
</dbReference>
<dbReference type="AlphaFoldDB" id="A0A163WZN6"/>
<evidence type="ECO:0000256" key="5">
    <source>
        <dbReference type="ARBA" id="ARBA00022989"/>
    </source>
</evidence>
<keyword evidence="6" id="KW-0472">Membrane</keyword>
<evidence type="ECO:0000256" key="6">
    <source>
        <dbReference type="ARBA" id="ARBA00023136"/>
    </source>
</evidence>
<keyword evidence="5" id="KW-1133">Transmembrane helix</keyword>
<comment type="similarity">
    <text evidence="2">Belongs to the UPF0702 family.</text>
</comment>
<dbReference type="PANTHER" id="PTHR34582:SF5">
    <property type="entry name" value="UPF0702 TRANSMEMBRANE PROTEIN YETF"/>
    <property type="match status" value="1"/>
</dbReference>
<dbReference type="EMBL" id="LQRA01000065">
    <property type="protein sequence ID" value="KZE77087.1"/>
    <property type="molecule type" value="Genomic_DNA"/>
</dbReference>
<evidence type="ECO:0000259" key="7">
    <source>
        <dbReference type="Pfam" id="PF04239"/>
    </source>
</evidence>
<feature type="domain" description="YetF-like N-terminal transmembrane" evidence="8">
    <location>
        <begin position="5"/>
        <end position="78"/>
    </location>
</feature>
<keyword evidence="10" id="KW-1185">Reference proteome</keyword>
<organism evidence="9 10">
    <name type="scientific">Paenibacillus elgii</name>
    <dbReference type="NCBI Taxonomy" id="189691"/>
    <lineage>
        <taxon>Bacteria</taxon>
        <taxon>Bacillati</taxon>
        <taxon>Bacillota</taxon>
        <taxon>Bacilli</taxon>
        <taxon>Bacillales</taxon>
        <taxon>Paenibacillaceae</taxon>
        <taxon>Paenibacillus</taxon>
    </lineage>
</organism>